<dbReference type="PANTHER" id="PTHR34235">
    <property type="entry name" value="SLR1203 PROTEIN-RELATED"/>
    <property type="match status" value="1"/>
</dbReference>
<dbReference type="HOGENOM" id="CLU_116670_0_1_3"/>
<name>E0U8X8_GLOV7</name>
<dbReference type="Proteomes" id="UP000008206">
    <property type="component" value="Chromosome"/>
</dbReference>
<evidence type="ECO:0008006" key="3">
    <source>
        <dbReference type="Google" id="ProtNLM"/>
    </source>
</evidence>
<keyword evidence="2" id="KW-1185">Reference proteome</keyword>
<organism evidence="1 2">
    <name type="scientific">Gloeothece verrucosa (strain PCC 7822)</name>
    <name type="common">Cyanothece sp. (strain PCC 7822)</name>
    <dbReference type="NCBI Taxonomy" id="497965"/>
    <lineage>
        <taxon>Bacteria</taxon>
        <taxon>Bacillati</taxon>
        <taxon>Cyanobacteriota</taxon>
        <taxon>Cyanophyceae</taxon>
        <taxon>Oscillatoriophycideae</taxon>
        <taxon>Chroococcales</taxon>
        <taxon>Aphanothecaceae</taxon>
        <taxon>Gloeothece</taxon>
        <taxon>Gloeothece verrucosa</taxon>
    </lineage>
</organism>
<sequence>MTTQTQKLYETDFNLWLETTAQLLRERRLDQIDYENLIEEIEDMGNSEKNALESNLRILLMHLIKWRFQASKRSNSWRYTIIEHSLRINKAFKKSPSLKRYFDEVFEECYQDARLLASGETGLAEEEFPVTCPFLREDVLNPKYLPDEEVNE</sequence>
<dbReference type="InterPro" id="IPR002636">
    <property type="entry name" value="DUF29"/>
</dbReference>
<dbReference type="STRING" id="497965.Cyan7822_4199"/>
<evidence type="ECO:0000313" key="2">
    <source>
        <dbReference type="Proteomes" id="UP000008206"/>
    </source>
</evidence>
<dbReference type="Gene3D" id="1.20.1220.20">
    <property type="entry name" value="Uncharcterised protein PF01724"/>
    <property type="match status" value="1"/>
</dbReference>
<dbReference type="PANTHER" id="PTHR34235:SF3">
    <property type="entry name" value="SLR1203 PROTEIN"/>
    <property type="match status" value="1"/>
</dbReference>
<dbReference type="KEGG" id="cyj:Cyan7822_4199"/>
<evidence type="ECO:0000313" key="1">
    <source>
        <dbReference type="EMBL" id="ADN16117.1"/>
    </source>
</evidence>
<protein>
    <recommendedName>
        <fullName evidence="3">DUF29 domain-containing protein</fullName>
    </recommendedName>
</protein>
<gene>
    <name evidence="1" type="ordered locus">Cyan7822_4199</name>
</gene>
<accession>E0U8X8</accession>
<reference evidence="2" key="1">
    <citation type="journal article" date="2011" name="MBio">
        <title>Novel metabolic attributes of the genus Cyanothece, comprising a group of unicellular nitrogen-fixing Cyanobacteria.</title>
        <authorList>
            <person name="Bandyopadhyay A."/>
            <person name="Elvitigala T."/>
            <person name="Welsh E."/>
            <person name="Stockel J."/>
            <person name="Liberton M."/>
            <person name="Min H."/>
            <person name="Sherman L.A."/>
            <person name="Pakrasi H.B."/>
        </authorList>
    </citation>
    <scope>NUCLEOTIDE SEQUENCE [LARGE SCALE GENOMIC DNA]</scope>
    <source>
        <strain evidence="2">PCC 7822</strain>
    </source>
</reference>
<dbReference type="EMBL" id="CP002198">
    <property type="protein sequence ID" value="ADN16117.1"/>
    <property type="molecule type" value="Genomic_DNA"/>
</dbReference>
<dbReference type="RefSeq" id="WP_013324180.1">
    <property type="nucleotide sequence ID" value="NC_014501.1"/>
</dbReference>
<dbReference type="Pfam" id="PF01724">
    <property type="entry name" value="DUF29"/>
    <property type="match status" value="1"/>
</dbReference>
<dbReference type="OrthoDB" id="5769308at2"/>
<dbReference type="AlphaFoldDB" id="E0U8X8"/>
<dbReference type="eggNOG" id="COG0639">
    <property type="taxonomic scope" value="Bacteria"/>
</dbReference>
<proteinExistence type="predicted"/>